<evidence type="ECO:0000313" key="12">
    <source>
        <dbReference type="Proteomes" id="UP000552587"/>
    </source>
</evidence>
<keyword evidence="4 7" id="KW-0812">Transmembrane</keyword>
<feature type="domain" description="Phosphatidic acid phosphatase type 2/haloperoxidase" evidence="8">
    <location>
        <begin position="358"/>
        <end position="432"/>
    </location>
</feature>
<feature type="transmembrane region" description="Helical" evidence="7">
    <location>
        <begin position="244"/>
        <end position="267"/>
    </location>
</feature>
<dbReference type="CDD" id="cd03392">
    <property type="entry name" value="PAP2_like_2"/>
    <property type="match status" value="1"/>
</dbReference>
<dbReference type="GO" id="GO:0005886">
    <property type="term" value="C:plasma membrane"/>
    <property type="evidence" value="ECO:0007669"/>
    <property type="project" value="UniProtKB-SubCell"/>
</dbReference>
<proteinExistence type="inferred from homology"/>
<dbReference type="AlphaFoldDB" id="A0A7W3U0W9"/>
<feature type="transmembrane region" description="Helical" evidence="7">
    <location>
        <begin position="393"/>
        <end position="412"/>
    </location>
</feature>
<dbReference type="PANTHER" id="PTHR30353:SF15">
    <property type="entry name" value="INNER MEMBRANE PROTEIN YABI"/>
    <property type="match status" value="1"/>
</dbReference>
<sequence>MDSAWIDSATAWIAAHPVAAGALIFLIAFCDALVVLGIVVPAMPLLFAVGALIGLGHINGPYALVAAAAGALLGDALSYWVGRLWGPQLRQRWPFSRYPQWLDRGEGMFRRHGAMSIVIARFVGAVRPFVPAIAGMLHMPFPRYLLPSLVASVAWAAAFLAPGWVLGASYDAVAAVADRLALVLVALLFVVGLVWACVLYTWRWSAMHADKWLARALDWFRRHPILGRYATALVDPNRPESPSLVILALCLLAISWAWFSLLAGLLASGGPLPLDQTLHTAMLNLRNPLADRLMAGLASLGDTPVLGTAAAVPLVYLAWRRRWMAAAHWIAAIVFGLVLTALLEAAIDMPRPPTAPAGFGFPSVSVTMATVVFGFFAVLIARELPGRKRVWPYLVAGVVTTVVGFARLYLGAHWLSDVIGGTLFGILWLLVLGLAYRSHQTRSFWMRPLAWMFYGSFIAAALWHAPRAADGLLAKFEGQAPTTILAPDRWWNEDWAHLPAQRDESDARRRWSLDLQVAGPLAPLQAAMEADGWRVQPQADWIATLGLLDDDTPGTDQPVLPATLGTRAEALLMVRELPPMAGTADGTPRRMALRIWPAPTALDDGTPLWVGATQRLYLDRPFDAMALWRPEPDAGASYRAVREALSGFVHAEAAHPASGLPVMRLRSDDRVDGSLGQ</sequence>
<evidence type="ECO:0000256" key="1">
    <source>
        <dbReference type="ARBA" id="ARBA00004651"/>
    </source>
</evidence>
<dbReference type="InterPro" id="IPR025902">
    <property type="entry name" value="LssY-like-C_dom"/>
</dbReference>
<protein>
    <submittedName>
        <fullName evidence="11">VTT domain-containing protein</fullName>
    </submittedName>
</protein>
<keyword evidence="12" id="KW-1185">Reference proteome</keyword>
<feature type="domain" description="LssY-like C-terminal" evidence="10">
    <location>
        <begin position="496"/>
        <end position="614"/>
    </location>
</feature>
<feature type="domain" description="VTT" evidence="9">
    <location>
        <begin position="40"/>
        <end position="163"/>
    </location>
</feature>
<dbReference type="Gene3D" id="1.20.144.10">
    <property type="entry name" value="Phosphatidic acid phosphatase type 2/haloperoxidase"/>
    <property type="match status" value="1"/>
</dbReference>
<dbReference type="Pfam" id="PF01569">
    <property type="entry name" value="PAP2"/>
    <property type="match status" value="1"/>
</dbReference>
<feature type="transmembrane region" description="Helical" evidence="7">
    <location>
        <begin position="114"/>
        <end position="137"/>
    </location>
</feature>
<dbReference type="RefSeq" id="WP_182667678.1">
    <property type="nucleotide sequence ID" value="NZ_JACHTE010000001.1"/>
</dbReference>
<evidence type="ECO:0000256" key="4">
    <source>
        <dbReference type="ARBA" id="ARBA00022692"/>
    </source>
</evidence>
<evidence type="ECO:0000256" key="5">
    <source>
        <dbReference type="ARBA" id="ARBA00022989"/>
    </source>
</evidence>
<dbReference type="Pfam" id="PF14067">
    <property type="entry name" value="LssY_C"/>
    <property type="match status" value="1"/>
</dbReference>
<comment type="similarity">
    <text evidence="2">Belongs to the DedA family.</text>
</comment>
<gene>
    <name evidence="11" type="ORF">H4F99_00050</name>
</gene>
<comment type="caution">
    <text evidence="11">The sequence shown here is derived from an EMBL/GenBank/DDBJ whole genome shotgun (WGS) entry which is preliminary data.</text>
</comment>
<evidence type="ECO:0000259" key="10">
    <source>
        <dbReference type="Pfam" id="PF14067"/>
    </source>
</evidence>
<dbReference type="InterPro" id="IPR032816">
    <property type="entry name" value="VTT_dom"/>
</dbReference>
<evidence type="ECO:0000313" key="11">
    <source>
        <dbReference type="EMBL" id="MBB1086872.1"/>
    </source>
</evidence>
<feature type="transmembrane region" description="Helical" evidence="7">
    <location>
        <begin position="35"/>
        <end position="55"/>
    </location>
</feature>
<evidence type="ECO:0000256" key="2">
    <source>
        <dbReference type="ARBA" id="ARBA00010792"/>
    </source>
</evidence>
<accession>A0A7W3U0W9</accession>
<evidence type="ECO:0000259" key="8">
    <source>
        <dbReference type="Pfam" id="PF01569"/>
    </source>
</evidence>
<feature type="transmembrane region" description="Helical" evidence="7">
    <location>
        <begin position="326"/>
        <end position="347"/>
    </location>
</feature>
<comment type="subcellular location">
    <subcellularLocation>
        <location evidence="1">Cell membrane</location>
        <topology evidence="1">Multi-pass membrane protein</topology>
    </subcellularLocation>
</comment>
<dbReference type="Pfam" id="PF09335">
    <property type="entry name" value="VTT_dom"/>
    <property type="match status" value="1"/>
</dbReference>
<organism evidence="11 12">
    <name type="scientific">Marilutibacter penaei</name>
    <dbReference type="NCBI Taxonomy" id="2759900"/>
    <lineage>
        <taxon>Bacteria</taxon>
        <taxon>Pseudomonadati</taxon>
        <taxon>Pseudomonadota</taxon>
        <taxon>Gammaproteobacteria</taxon>
        <taxon>Lysobacterales</taxon>
        <taxon>Lysobacteraceae</taxon>
        <taxon>Marilutibacter</taxon>
    </lineage>
</organism>
<feature type="transmembrane region" description="Helical" evidence="7">
    <location>
        <begin position="62"/>
        <end position="81"/>
    </location>
</feature>
<feature type="transmembrane region" description="Helical" evidence="7">
    <location>
        <begin position="418"/>
        <end position="436"/>
    </location>
</feature>
<dbReference type="InterPro" id="IPR036938">
    <property type="entry name" value="PAP2/HPO_sf"/>
</dbReference>
<feature type="transmembrane region" description="Helical" evidence="7">
    <location>
        <begin position="12"/>
        <end position="29"/>
    </location>
</feature>
<keyword evidence="5 7" id="KW-1133">Transmembrane helix</keyword>
<keyword evidence="6 7" id="KW-0472">Membrane</keyword>
<feature type="transmembrane region" description="Helical" evidence="7">
    <location>
        <begin position="359"/>
        <end position="381"/>
    </location>
</feature>
<feature type="transmembrane region" description="Helical" evidence="7">
    <location>
        <begin position="180"/>
        <end position="202"/>
    </location>
</feature>
<dbReference type="InterPro" id="IPR032818">
    <property type="entry name" value="DedA-like"/>
</dbReference>
<evidence type="ECO:0000256" key="3">
    <source>
        <dbReference type="ARBA" id="ARBA00022475"/>
    </source>
</evidence>
<dbReference type="InterPro" id="IPR000326">
    <property type="entry name" value="PAP2/HPO"/>
</dbReference>
<reference evidence="11 12" key="1">
    <citation type="submission" date="2020-07" db="EMBL/GenBank/DDBJ databases">
        <authorList>
            <person name="Xu S."/>
            <person name="Li A."/>
        </authorList>
    </citation>
    <scope>NUCLEOTIDE SEQUENCE [LARGE SCALE GENOMIC DNA]</scope>
    <source>
        <strain evidence="11 12">SG-8</strain>
    </source>
</reference>
<dbReference type="PANTHER" id="PTHR30353">
    <property type="entry name" value="INNER MEMBRANE PROTEIN DEDA-RELATED"/>
    <property type="match status" value="1"/>
</dbReference>
<evidence type="ECO:0000259" key="9">
    <source>
        <dbReference type="Pfam" id="PF09335"/>
    </source>
</evidence>
<dbReference type="EMBL" id="JACHTE010000001">
    <property type="protein sequence ID" value="MBB1086872.1"/>
    <property type="molecule type" value="Genomic_DNA"/>
</dbReference>
<feature type="transmembrane region" description="Helical" evidence="7">
    <location>
        <begin position="144"/>
        <end position="168"/>
    </location>
</feature>
<evidence type="ECO:0000256" key="7">
    <source>
        <dbReference type="SAM" id="Phobius"/>
    </source>
</evidence>
<dbReference type="Proteomes" id="UP000552587">
    <property type="component" value="Unassembled WGS sequence"/>
</dbReference>
<feature type="transmembrane region" description="Helical" evidence="7">
    <location>
        <begin position="448"/>
        <end position="465"/>
    </location>
</feature>
<name>A0A7W3U0W9_9GAMM</name>
<dbReference type="SUPFAM" id="SSF48317">
    <property type="entry name" value="Acid phosphatase/Vanadium-dependent haloperoxidase"/>
    <property type="match status" value="1"/>
</dbReference>
<keyword evidence="3" id="KW-1003">Cell membrane</keyword>
<evidence type="ECO:0000256" key="6">
    <source>
        <dbReference type="ARBA" id="ARBA00023136"/>
    </source>
</evidence>